<sequence length="300" mass="34399">MEINQVPVLPDRLNEITKNLDRFRAYNLYCLVGVCVCAVSTLSGKLTHTALLEYTGIILGAVSAFGAAFFSNKTNGITRALVIEANQQITSVQDQLRFVEASQNESNNWLSGSESYGVILFSIAPTETDNEFVVSFRDNDPIIWVPLSRIRLKLFFFQCGIYPLYNVSIYRKEDNWPSTQITPNYIITETNKFVPTYLGELVMDITEPIKLDFHIFSRNKSWEQSIEIDLKQFSENGGLNKSVLLKEMEHPQRVVLQDLQLLPRSPSEFYSKLFIEDLFNLFAIDSRKKLYDLIRSIQPL</sequence>
<dbReference type="Proteomes" id="UP000474175">
    <property type="component" value="Unassembled WGS sequence"/>
</dbReference>
<organism evidence="2 3">
    <name type="scientific">Spirosoma terrae</name>
    <dbReference type="NCBI Taxonomy" id="1968276"/>
    <lineage>
        <taxon>Bacteria</taxon>
        <taxon>Pseudomonadati</taxon>
        <taxon>Bacteroidota</taxon>
        <taxon>Cytophagia</taxon>
        <taxon>Cytophagales</taxon>
        <taxon>Cytophagaceae</taxon>
        <taxon>Spirosoma</taxon>
    </lineage>
</organism>
<keyword evidence="1" id="KW-0472">Membrane</keyword>
<proteinExistence type="predicted"/>
<keyword evidence="1" id="KW-1133">Transmembrane helix</keyword>
<name>A0A6L9L8R5_9BACT</name>
<evidence type="ECO:0000313" key="2">
    <source>
        <dbReference type="EMBL" id="NDU95762.1"/>
    </source>
</evidence>
<feature type="transmembrane region" description="Helical" evidence="1">
    <location>
        <begin position="26"/>
        <end position="44"/>
    </location>
</feature>
<dbReference type="RefSeq" id="WP_163948410.1">
    <property type="nucleotide sequence ID" value="NZ_JAAFZH010000004.1"/>
</dbReference>
<accession>A0A6L9L8R5</accession>
<dbReference type="EMBL" id="JAAFZH010000004">
    <property type="protein sequence ID" value="NDU95762.1"/>
    <property type="molecule type" value="Genomic_DNA"/>
</dbReference>
<protein>
    <submittedName>
        <fullName evidence="2">Uncharacterized protein</fullName>
    </submittedName>
</protein>
<keyword evidence="3" id="KW-1185">Reference proteome</keyword>
<feature type="transmembrane region" description="Helical" evidence="1">
    <location>
        <begin position="50"/>
        <end position="70"/>
    </location>
</feature>
<reference evidence="2 3" key="1">
    <citation type="submission" date="2020-02" db="EMBL/GenBank/DDBJ databases">
        <title>Draft genome sequence of two Spirosoma agri KCTC 52727 and Spirosoma terrae KCTC 52035.</title>
        <authorList>
            <person name="Rojas J."/>
            <person name="Ambika Manirajan B."/>
            <person name="Suarez C."/>
            <person name="Ratering S."/>
            <person name="Schnell S."/>
        </authorList>
    </citation>
    <scope>NUCLEOTIDE SEQUENCE [LARGE SCALE GENOMIC DNA]</scope>
    <source>
        <strain evidence="2 3">KCTC 52035</strain>
    </source>
</reference>
<gene>
    <name evidence="2" type="ORF">GK108_12835</name>
</gene>
<evidence type="ECO:0000256" key="1">
    <source>
        <dbReference type="SAM" id="Phobius"/>
    </source>
</evidence>
<comment type="caution">
    <text evidence="2">The sequence shown here is derived from an EMBL/GenBank/DDBJ whole genome shotgun (WGS) entry which is preliminary data.</text>
</comment>
<keyword evidence="1" id="KW-0812">Transmembrane</keyword>
<evidence type="ECO:0000313" key="3">
    <source>
        <dbReference type="Proteomes" id="UP000474175"/>
    </source>
</evidence>
<dbReference type="AlphaFoldDB" id="A0A6L9L8R5"/>